<protein>
    <submittedName>
        <fullName evidence="1">Uncharacterized protein</fullName>
    </submittedName>
</protein>
<dbReference type="EMBL" id="UPTC01000688">
    <property type="protein sequence ID" value="VBB29762.1"/>
    <property type="molecule type" value="Genomic_DNA"/>
</dbReference>
<reference evidence="1 2" key="1">
    <citation type="submission" date="2018-08" db="EMBL/GenBank/DDBJ databases">
        <authorList>
            <person name="Laetsch R D."/>
            <person name="Stevens L."/>
            <person name="Kumar S."/>
            <person name="Blaxter L. M."/>
        </authorList>
    </citation>
    <scope>NUCLEOTIDE SEQUENCE [LARGE SCALE GENOMIC DNA]</scope>
</reference>
<name>A0A498SII4_ACAVI</name>
<sequence>MTHSTIRWPGESQVNLITTLEKTTAMFFAELASRKHNCDQKRKPIRGNDEVTVIKVTITQPENTCGQGSLIGYSLSIPTKTS</sequence>
<keyword evidence="2" id="KW-1185">Reference proteome</keyword>
<dbReference type="Proteomes" id="UP000276991">
    <property type="component" value="Unassembled WGS sequence"/>
</dbReference>
<accession>A0A498SII4</accession>
<evidence type="ECO:0000313" key="1">
    <source>
        <dbReference type="EMBL" id="VBB29762.1"/>
    </source>
</evidence>
<proteinExistence type="predicted"/>
<dbReference type="AlphaFoldDB" id="A0A498SII4"/>
<organism evidence="1 2">
    <name type="scientific">Acanthocheilonema viteae</name>
    <name type="common">Filarial nematode worm</name>
    <name type="synonym">Dipetalonema viteae</name>
    <dbReference type="NCBI Taxonomy" id="6277"/>
    <lineage>
        <taxon>Eukaryota</taxon>
        <taxon>Metazoa</taxon>
        <taxon>Ecdysozoa</taxon>
        <taxon>Nematoda</taxon>
        <taxon>Chromadorea</taxon>
        <taxon>Rhabditida</taxon>
        <taxon>Spirurina</taxon>
        <taxon>Spiruromorpha</taxon>
        <taxon>Filarioidea</taxon>
        <taxon>Onchocercidae</taxon>
        <taxon>Acanthocheilonema</taxon>
    </lineage>
</organism>
<gene>
    <name evidence="1" type="ORF">NAV_LOCUS4553</name>
</gene>
<evidence type="ECO:0000313" key="2">
    <source>
        <dbReference type="Proteomes" id="UP000276991"/>
    </source>
</evidence>